<dbReference type="EMBL" id="FMJC01000002">
    <property type="protein sequence ID" value="SCM74119.1"/>
    <property type="molecule type" value="Genomic_DNA"/>
</dbReference>
<dbReference type="AlphaFoldDB" id="A0A212L9W2"/>
<gene>
    <name evidence="1" type="ORF">KL86DES1_21743</name>
</gene>
<name>A0A212L9W2_9BACT</name>
<reference evidence="1" key="1">
    <citation type="submission" date="2016-08" db="EMBL/GenBank/DDBJ databases">
        <authorList>
            <person name="Seilhamer J.J."/>
        </authorList>
    </citation>
    <scope>NUCLEOTIDE SEQUENCE</scope>
    <source>
        <strain evidence="1">86-1</strain>
    </source>
</reference>
<accession>A0A212L9W2</accession>
<organism evidence="1">
    <name type="scientific">uncultured Desulfovibrio sp</name>
    <dbReference type="NCBI Taxonomy" id="167968"/>
    <lineage>
        <taxon>Bacteria</taxon>
        <taxon>Pseudomonadati</taxon>
        <taxon>Thermodesulfobacteriota</taxon>
        <taxon>Desulfovibrionia</taxon>
        <taxon>Desulfovibrionales</taxon>
        <taxon>Desulfovibrionaceae</taxon>
        <taxon>Desulfovibrio</taxon>
        <taxon>environmental samples</taxon>
    </lineage>
</organism>
<evidence type="ECO:0000313" key="1">
    <source>
        <dbReference type="EMBL" id="SCM74119.1"/>
    </source>
</evidence>
<sequence length="58" mass="6447">MAAGAAPAPTAFQTTLVPLEHGSFYSALIILWRFRERTPAVVNVHSRNRQSNIKVKLL</sequence>
<protein>
    <submittedName>
        <fullName evidence="1">Uncharacterized protein</fullName>
    </submittedName>
</protein>
<proteinExistence type="predicted"/>